<evidence type="ECO:0000313" key="2">
    <source>
        <dbReference type="EMBL" id="OIR17890.1"/>
    </source>
</evidence>
<organism evidence="2">
    <name type="scientific">mine drainage metagenome</name>
    <dbReference type="NCBI Taxonomy" id="410659"/>
    <lineage>
        <taxon>unclassified sequences</taxon>
        <taxon>metagenomes</taxon>
        <taxon>ecological metagenomes</taxon>
    </lineage>
</organism>
<comment type="caution">
    <text evidence="2">The sequence shown here is derived from an EMBL/GenBank/DDBJ whole genome shotgun (WGS) entry which is preliminary data.</text>
</comment>
<gene>
    <name evidence="2" type="primary">trxA_2</name>
    <name evidence="2" type="ORF">GALL_21120</name>
</gene>
<evidence type="ECO:0000259" key="1">
    <source>
        <dbReference type="PROSITE" id="PS51352"/>
    </source>
</evidence>
<name>A0A1J5TAI5_9ZZZZ</name>
<accession>A0A1J5TAI5</accession>
<proteinExistence type="predicted"/>
<dbReference type="PANTHER" id="PTHR45663:SF11">
    <property type="entry name" value="GEO12009P1"/>
    <property type="match status" value="1"/>
</dbReference>
<dbReference type="PANTHER" id="PTHR45663">
    <property type="entry name" value="GEO12009P1"/>
    <property type="match status" value="1"/>
</dbReference>
<dbReference type="CDD" id="cd02947">
    <property type="entry name" value="TRX_family"/>
    <property type="match status" value="1"/>
</dbReference>
<feature type="domain" description="Thioredoxin" evidence="1">
    <location>
        <begin position="13"/>
        <end position="126"/>
    </location>
</feature>
<dbReference type="InterPro" id="IPR036249">
    <property type="entry name" value="Thioredoxin-like_sf"/>
</dbReference>
<protein>
    <submittedName>
        <fullName evidence="2">Thioredoxin</fullName>
    </submittedName>
</protein>
<dbReference type="PROSITE" id="PS51352">
    <property type="entry name" value="THIOREDOXIN_2"/>
    <property type="match status" value="1"/>
</dbReference>
<dbReference type="Gene3D" id="3.40.30.10">
    <property type="entry name" value="Glutaredoxin"/>
    <property type="match status" value="1"/>
</dbReference>
<dbReference type="Pfam" id="PF00085">
    <property type="entry name" value="Thioredoxin"/>
    <property type="match status" value="1"/>
</dbReference>
<reference evidence="2" key="1">
    <citation type="submission" date="2016-10" db="EMBL/GenBank/DDBJ databases">
        <title>Sequence of Gallionella enrichment culture.</title>
        <authorList>
            <person name="Poehlein A."/>
            <person name="Muehling M."/>
            <person name="Daniel R."/>
        </authorList>
    </citation>
    <scope>NUCLEOTIDE SEQUENCE</scope>
</reference>
<dbReference type="SUPFAM" id="SSF52833">
    <property type="entry name" value="Thioredoxin-like"/>
    <property type="match status" value="1"/>
</dbReference>
<dbReference type="AlphaFoldDB" id="A0A1J5TAI5"/>
<dbReference type="InterPro" id="IPR013766">
    <property type="entry name" value="Thioredoxin_domain"/>
</dbReference>
<sequence length="126" mass="14134">MKYLLKTILMLSLMFAGTVMAGTLPYTQATFDKLQHEGKPILVAIQADWCPTCRAQAPIIESLLKQKNYQGITSLRVDFDNQKDIVRAFHVSRQSTLIVFKHGEEVGRSLGDTAPESIENLLRKAL</sequence>
<dbReference type="EMBL" id="MLJW01000004">
    <property type="protein sequence ID" value="OIR17890.1"/>
    <property type="molecule type" value="Genomic_DNA"/>
</dbReference>
<dbReference type="GO" id="GO:0005737">
    <property type="term" value="C:cytoplasm"/>
    <property type="evidence" value="ECO:0007669"/>
    <property type="project" value="TreeGrafter"/>
</dbReference>
<dbReference type="GO" id="GO:0015035">
    <property type="term" value="F:protein-disulfide reductase activity"/>
    <property type="evidence" value="ECO:0007669"/>
    <property type="project" value="TreeGrafter"/>
</dbReference>